<evidence type="ECO:0000313" key="3">
    <source>
        <dbReference type="Proteomes" id="UP000789759"/>
    </source>
</evidence>
<evidence type="ECO:0000256" key="1">
    <source>
        <dbReference type="SAM" id="MobiDB-lite"/>
    </source>
</evidence>
<protein>
    <submittedName>
        <fullName evidence="2">2053_t:CDS:1</fullName>
    </submittedName>
</protein>
<sequence length="151" mass="17620">MQNIQQYMDQQMELQKEWNIRCMKTINQHFIQTSTLDSEVRNNQFGDNDPMMTKQYPESNQRNIPQAPNIERSMGPQEGNYPSTPVINNLIARIDSEISQVEGLGLDVKSVKYKLTNRKYLVLNYVLLSLISDVQGIFNKKATITEQIHRW</sequence>
<dbReference type="AlphaFoldDB" id="A0A9N9NFJ8"/>
<name>A0A9N9NFJ8_9GLOM</name>
<gene>
    <name evidence="2" type="ORF">CPELLU_LOCUS13381</name>
</gene>
<reference evidence="2" key="1">
    <citation type="submission" date="2021-06" db="EMBL/GenBank/DDBJ databases">
        <authorList>
            <person name="Kallberg Y."/>
            <person name="Tangrot J."/>
            <person name="Rosling A."/>
        </authorList>
    </citation>
    <scope>NUCLEOTIDE SEQUENCE</scope>
    <source>
        <strain evidence="2">FL966</strain>
    </source>
</reference>
<accession>A0A9N9NFJ8</accession>
<feature type="region of interest" description="Disordered" evidence="1">
    <location>
        <begin position="46"/>
        <end position="82"/>
    </location>
</feature>
<dbReference type="Proteomes" id="UP000789759">
    <property type="component" value="Unassembled WGS sequence"/>
</dbReference>
<dbReference type="EMBL" id="CAJVQA010014135">
    <property type="protein sequence ID" value="CAG8729196.1"/>
    <property type="molecule type" value="Genomic_DNA"/>
</dbReference>
<proteinExistence type="predicted"/>
<comment type="caution">
    <text evidence="2">The sequence shown here is derived from an EMBL/GenBank/DDBJ whole genome shotgun (WGS) entry which is preliminary data.</text>
</comment>
<evidence type="ECO:0000313" key="2">
    <source>
        <dbReference type="EMBL" id="CAG8729196.1"/>
    </source>
</evidence>
<keyword evidence="3" id="KW-1185">Reference proteome</keyword>
<organism evidence="2 3">
    <name type="scientific">Cetraspora pellucida</name>
    <dbReference type="NCBI Taxonomy" id="1433469"/>
    <lineage>
        <taxon>Eukaryota</taxon>
        <taxon>Fungi</taxon>
        <taxon>Fungi incertae sedis</taxon>
        <taxon>Mucoromycota</taxon>
        <taxon>Glomeromycotina</taxon>
        <taxon>Glomeromycetes</taxon>
        <taxon>Diversisporales</taxon>
        <taxon>Gigasporaceae</taxon>
        <taxon>Cetraspora</taxon>
    </lineage>
</organism>
<feature type="compositionally biased region" description="Polar residues" evidence="1">
    <location>
        <begin position="56"/>
        <end position="66"/>
    </location>
</feature>
<dbReference type="OrthoDB" id="2431193at2759"/>